<evidence type="ECO:0000313" key="3">
    <source>
        <dbReference type="Proteomes" id="UP001153069"/>
    </source>
</evidence>
<accession>A0A9N8DDC5</accession>
<feature type="region of interest" description="Disordered" evidence="1">
    <location>
        <begin position="83"/>
        <end position="112"/>
    </location>
</feature>
<dbReference type="AlphaFoldDB" id="A0A9N8DDC5"/>
<reference evidence="2" key="1">
    <citation type="submission" date="2020-06" db="EMBL/GenBank/DDBJ databases">
        <authorList>
            <consortium name="Plant Systems Biology data submission"/>
        </authorList>
    </citation>
    <scope>NUCLEOTIDE SEQUENCE</scope>
    <source>
        <strain evidence="2">D6</strain>
    </source>
</reference>
<dbReference type="InterPro" id="IPR029063">
    <property type="entry name" value="SAM-dependent_MTases_sf"/>
</dbReference>
<comment type="caution">
    <text evidence="2">The sequence shown here is derived from an EMBL/GenBank/DDBJ whole genome shotgun (WGS) entry which is preliminary data.</text>
</comment>
<protein>
    <submittedName>
        <fullName evidence="2">Histone methylation protein DOT1</fullName>
    </submittedName>
</protein>
<dbReference type="OrthoDB" id="443402at2759"/>
<dbReference type="EMBL" id="CAICTM010000085">
    <property type="protein sequence ID" value="CAB9500559.1"/>
    <property type="molecule type" value="Genomic_DNA"/>
</dbReference>
<evidence type="ECO:0000313" key="2">
    <source>
        <dbReference type="EMBL" id="CAB9500559.1"/>
    </source>
</evidence>
<name>A0A9N8DDC5_9STRA</name>
<dbReference type="GO" id="GO:0051726">
    <property type="term" value="P:regulation of cell cycle"/>
    <property type="evidence" value="ECO:0007669"/>
    <property type="project" value="InterPro"/>
</dbReference>
<dbReference type="PANTHER" id="PTHR21451:SF19">
    <property type="entry name" value="ACTIVATED IN BLOCKED UNFOLDED PROTEIN RESPONSE"/>
    <property type="match status" value="1"/>
</dbReference>
<sequence length="362" mass="38867">MLCELKARMCLVPRVSVVFLVYATLFPGFCSAFIIGTFDPSTTGVGASASALYSLGHDYLGSLSQAPSADASLTAPLQTHLDRHSAPLTSSGSAWDDLPPTDSSTTASDRSESISGVSYQKVAEGLDVLYPPTELAARNAKSRTDGYWPFLKGADSEPPVEFTYGEFDALFFAQLLDQAASFFVSSSTTYDGKIVADIGSGAGRLVLGAAALHPRLAKCIGIEILPGIHEMALENVAQCQKQQQQEQQGLLPPHNLPLAPIELVCASISDPTLDISQVDVFFIASTCMPESVLVEIAHAIGCQCRVGTLVMSTDYELLTERTFCERTNKYFQLEKLSQTDGYCWIVGGVSTAFTYRLEESAA</sequence>
<dbReference type="Gene3D" id="3.40.50.150">
    <property type="entry name" value="Vaccinia Virus protein VP39"/>
    <property type="match status" value="1"/>
</dbReference>
<organism evidence="2 3">
    <name type="scientific">Seminavis robusta</name>
    <dbReference type="NCBI Taxonomy" id="568900"/>
    <lineage>
        <taxon>Eukaryota</taxon>
        <taxon>Sar</taxon>
        <taxon>Stramenopiles</taxon>
        <taxon>Ochrophyta</taxon>
        <taxon>Bacillariophyta</taxon>
        <taxon>Bacillariophyceae</taxon>
        <taxon>Bacillariophycidae</taxon>
        <taxon>Naviculales</taxon>
        <taxon>Naviculaceae</taxon>
        <taxon>Seminavis</taxon>
    </lineage>
</organism>
<keyword evidence="3" id="KW-1185">Reference proteome</keyword>
<dbReference type="GO" id="GO:0031151">
    <property type="term" value="F:histone H3K79 methyltransferase activity"/>
    <property type="evidence" value="ECO:0007669"/>
    <property type="project" value="InterPro"/>
</dbReference>
<dbReference type="PANTHER" id="PTHR21451">
    <property type="entry name" value="HISTONE H3 METHYLTRANSFERASE"/>
    <property type="match status" value="1"/>
</dbReference>
<proteinExistence type="predicted"/>
<feature type="compositionally biased region" description="Polar residues" evidence="1">
    <location>
        <begin position="101"/>
        <end position="112"/>
    </location>
</feature>
<gene>
    <name evidence="2" type="ORF">SEMRO_86_G045790.1</name>
</gene>
<evidence type="ECO:0000256" key="1">
    <source>
        <dbReference type="SAM" id="MobiDB-lite"/>
    </source>
</evidence>
<dbReference type="SUPFAM" id="SSF53335">
    <property type="entry name" value="S-adenosyl-L-methionine-dependent methyltransferases"/>
    <property type="match status" value="1"/>
</dbReference>
<dbReference type="Proteomes" id="UP001153069">
    <property type="component" value="Unassembled WGS sequence"/>
</dbReference>
<dbReference type="InterPro" id="IPR030445">
    <property type="entry name" value="H3-K79_meTrfase"/>
</dbReference>